<proteinExistence type="inferred from homology"/>
<dbReference type="Gene3D" id="1.10.3460.10">
    <property type="entry name" value="Chlorophyll a/b binding protein domain"/>
    <property type="match status" value="1"/>
</dbReference>
<comment type="function">
    <text evidence="1">The light-harvesting complex (LHC) functions as a light receptor, it captures and delivers excitation energy to photosystems with which it is closely associated. Energy is transferred from the carotenoid and chlorophyll C (or B) to chlorophyll A and the photosynthetic reaction centers where it is used to synthesize ATP and reducing power.</text>
</comment>
<keyword evidence="5" id="KW-0150">Chloroplast</keyword>
<keyword evidence="9" id="KW-0645">Protease</keyword>
<evidence type="ECO:0000256" key="1">
    <source>
        <dbReference type="ARBA" id="ARBA00004022"/>
    </source>
</evidence>
<name>A0ABR1GG94_AURAN</name>
<dbReference type="PANTHER" id="PTHR21649">
    <property type="entry name" value="CHLOROPHYLL A/B BINDING PROTEIN"/>
    <property type="match status" value="1"/>
</dbReference>
<dbReference type="SUPFAM" id="SSF53474">
    <property type="entry name" value="alpha/beta-Hydrolases"/>
    <property type="match status" value="1"/>
</dbReference>
<evidence type="ECO:0000256" key="5">
    <source>
        <dbReference type="ARBA" id="ARBA00022528"/>
    </source>
</evidence>
<keyword evidence="10" id="KW-1185">Reference proteome</keyword>
<dbReference type="InterPro" id="IPR001344">
    <property type="entry name" value="Chloro_AB-bd_pln"/>
</dbReference>
<evidence type="ECO:0000313" key="10">
    <source>
        <dbReference type="Proteomes" id="UP001363151"/>
    </source>
</evidence>
<dbReference type="Gene3D" id="3.40.50.1820">
    <property type="entry name" value="alpha/beta hydrolase"/>
    <property type="match status" value="2"/>
</dbReference>
<reference evidence="9 10" key="1">
    <citation type="submission" date="2024-03" db="EMBL/GenBank/DDBJ databases">
        <title>Aureococcus anophagefferens CCMP1851 and Kratosvirus quantuckense: Draft genome of a second virus-susceptible host strain in the model system.</title>
        <authorList>
            <person name="Chase E."/>
            <person name="Truchon A.R."/>
            <person name="Schepens W."/>
            <person name="Wilhelm S.W."/>
        </authorList>
    </citation>
    <scope>NUCLEOTIDE SEQUENCE [LARGE SCALE GENOMIC DNA]</scope>
    <source>
        <strain evidence="9 10">CCMP1851</strain>
    </source>
</reference>
<feature type="region of interest" description="Disordered" evidence="8">
    <location>
        <begin position="182"/>
        <end position="204"/>
    </location>
</feature>
<keyword evidence="9" id="KW-0121">Carboxypeptidase</keyword>
<sequence length="649" mass="69279">MSVAYVKEGGVIETKNVYVDTPELIGFSTYEIAEDGKTMKNTVTSRNGISFTTTSMDGLWLELGLRLAELGGGSYDVTVNPHGWHEAANVLFVDQPFGTGLSSGYVLDRNGEAQNRVISLAGLAIGNGWTEPRYQYAATEVSEGQARRSRPKERQCVANLDRGVYNSRVCFDLDDVVADSGSRSRARVHAPTPAAGSRRARSSRRATRRWARAYLNVRAVRRAIHVTHSAAFLECTDPPYDALSSRDGAGVSAELAAVLDDPAARCACSSSTASATSSATTCARRPCSVKLRLGGATHDARSGKQVWYVGSSAAPAGYVKNAYGQLTYLAVLDSGHMDSDDEDARGARPADDGLDAQDGLKPHPGAEAYVAPAVSKPATALNGKQEMVELAEANPDFLGSTIGFWDPFNLIAEGDFWGLGNEATIGYLRHAEIKHGRVAMAGFLGFCLQSLPIVAGDHILKPYSGYVSNVSPQEQWENVPAIGKLQILVLVGMLESYGEGAGSPEGYVHYCSGGLPGYFPPISGKAGFGQVGFNLYDPFNWFPETSPEQKARGRQVEINNGRLAMLGMFSLLSESAAPGAVPPLTLLNYIVEASGITGLSVDLPLSQLPLSPLDDYTLKFISSFPSAGTGGLGAAWSQFDIFSSLPYWN</sequence>
<comment type="similarity">
    <text evidence="3">Belongs to the fucoxanthin chlorophyll protein family.</text>
</comment>
<dbReference type="InterPro" id="IPR022796">
    <property type="entry name" value="Chloroa_b-bind"/>
</dbReference>
<keyword evidence="6" id="KW-0602">Photosynthesis</keyword>
<evidence type="ECO:0000256" key="4">
    <source>
        <dbReference type="ARBA" id="ARBA00009431"/>
    </source>
</evidence>
<protein>
    <submittedName>
        <fullName evidence="9">Serine-type carboxypeptidase</fullName>
    </submittedName>
</protein>
<gene>
    <name evidence="9" type="primary">KEX1</name>
    <name evidence="9" type="ORF">SO694_00134081</name>
</gene>
<feature type="region of interest" description="Disordered" evidence="8">
    <location>
        <begin position="338"/>
        <end position="361"/>
    </location>
</feature>
<evidence type="ECO:0000256" key="3">
    <source>
        <dbReference type="ARBA" id="ARBA00005933"/>
    </source>
</evidence>
<evidence type="ECO:0000256" key="8">
    <source>
        <dbReference type="SAM" id="MobiDB-lite"/>
    </source>
</evidence>
<accession>A0ABR1GG94</accession>
<comment type="caution">
    <text evidence="9">The sequence shown here is derived from an EMBL/GenBank/DDBJ whole genome shotgun (WGS) entry which is preliminary data.</text>
</comment>
<dbReference type="Pfam" id="PF00450">
    <property type="entry name" value="Peptidase_S10"/>
    <property type="match status" value="2"/>
</dbReference>
<dbReference type="Proteomes" id="UP001363151">
    <property type="component" value="Unassembled WGS sequence"/>
</dbReference>
<dbReference type="GO" id="GO:0004180">
    <property type="term" value="F:carboxypeptidase activity"/>
    <property type="evidence" value="ECO:0007669"/>
    <property type="project" value="UniProtKB-KW"/>
</dbReference>
<evidence type="ECO:0000256" key="7">
    <source>
        <dbReference type="ARBA" id="ARBA00022640"/>
    </source>
</evidence>
<dbReference type="SUPFAM" id="SSF103511">
    <property type="entry name" value="Chlorophyll a-b binding protein"/>
    <property type="match status" value="1"/>
</dbReference>
<organism evidence="9 10">
    <name type="scientific">Aureococcus anophagefferens</name>
    <name type="common">Harmful bloom alga</name>
    <dbReference type="NCBI Taxonomy" id="44056"/>
    <lineage>
        <taxon>Eukaryota</taxon>
        <taxon>Sar</taxon>
        <taxon>Stramenopiles</taxon>
        <taxon>Ochrophyta</taxon>
        <taxon>Pelagophyceae</taxon>
        <taxon>Pelagomonadales</taxon>
        <taxon>Pelagomonadaceae</taxon>
        <taxon>Aureococcus</taxon>
    </lineage>
</organism>
<dbReference type="Pfam" id="PF00504">
    <property type="entry name" value="Chloroa_b-bind"/>
    <property type="match status" value="1"/>
</dbReference>
<comment type="subcellular location">
    <subcellularLocation>
        <location evidence="2">Plastid</location>
        <location evidence="2">Chloroplast</location>
    </subcellularLocation>
</comment>
<keyword evidence="7" id="KW-0934">Plastid</keyword>
<dbReference type="InterPro" id="IPR001563">
    <property type="entry name" value="Peptidase_S10"/>
</dbReference>
<evidence type="ECO:0000256" key="2">
    <source>
        <dbReference type="ARBA" id="ARBA00004229"/>
    </source>
</evidence>
<comment type="similarity">
    <text evidence="4">Belongs to the peptidase S10 family.</text>
</comment>
<evidence type="ECO:0000256" key="6">
    <source>
        <dbReference type="ARBA" id="ARBA00022531"/>
    </source>
</evidence>
<dbReference type="EMBL" id="JBBJCI010000015">
    <property type="protein sequence ID" value="KAK7254846.1"/>
    <property type="molecule type" value="Genomic_DNA"/>
</dbReference>
<keyword evidence="9" id="KW-0378">Hydrolase</keyword>
<dbReference type="InterPro" id="IPR029058">
    <property type="entry name" value="AB_hydrolase_fold"/>
</dbReference>
<dbReference type="PRINTS" id="PR00724">
    <property type="entry name" value="CRBOXYPTASEC"/>
</dbReference>
<evidence type="ECO:0000313" key="9">
    <source>
        <dbReference type="EMBL" id="KAK7254846.1"/>
    </source>
</evidence>